<accession>G7WLB9</accession>
<keyword evidence="2 4" id="KW-0808">Transferase</keyword>
<sequence>MVRVDGDRWKRRFPEKFVPMEEIFGVLRSGARIFVGTACGEPQALVRGLLDHLRASSTELFDLEILSIYGLGSAPYAEEGLKESLRINSFAIGEAARDSVNDGSADYTPVFLSAVPDLIRQEVIPIDLALVQTSLPDKAGNVSLGISVDAVLAAVEGSKIVAAQANPRMPYVLGDGIVSLRDLDYVVVHDEPLLEHHWPLPEGVVKRIGENVARIVEDGATLQVGFGGLPDAVLSHLSEKRHLGLHSDLFTDGAAELLRSGAIDNSRKSIDPGVAVASFAVGRRETYDLLDKNPAVLFRPIDRTASLAVIASMRNLTAINTALEIDLTGQATAESLGGRFYSGVGAEAEFMRGAALAPGGRSILALPSLSPDGRASRIVPRLAPGASATFHRGDVQYVVTEYGIANLRGRSVRERAMSLIGISHPMFRPRLMEAARELSLVYRDQIYRSSDYPEDLEAWKVTRSGLWIFLRPVKISDEPLVKEFFYSLSDKTLYRRFASARREMHHSRIQDFVAVDYSRDMVILALLLRGEREVVIGIGQYSRGGRGELAELAVVVRDDYQRRGVGTLLHTYLTDIAKRRGLVGFTAEVLEDNLPALKLIKKMGFERVAVDGGAEEMRIVFDGAGGR</sequence>
<organism evidence="4 5">
    <name type="scientific">Methanothrix harundinacea (strain 6Ac)</name>
    <name type="common">Methanosaeta harundinacea</name>
    <dbReference type="NCBI Taxonomy" id="1110509"/>
    <lineage>
        <taxon>Archaea</taxon>
        <taxon>Methanobacteriati</taxon>
        <taxon>Methanobacteriota</taxon>
        <taxon>Stenosarchaea group</taxon>
        <taxon>Methanomicrobia</taxon>
        <taxon>Methanotrichales</taxon>
        <taxon>Methanotrichaceae</taxon>
        <taxon>Methanothrix</taxon>
    </lineage>
</organism>
<protein>
    <submittedName>
        <fullName evidence="4">Acetyl-CoA hydrolase/N-acetyltransferase GNAT family fusion protein</fullName>
    </submittedName>
</protein>
<dbReference type="EMBL" id="CP003117">
    <property type="protein sequence ID" value="AET64222.1"/>
    <property type="molecule type" value="Genomic_DNA"/>
</dbReference>
<dbReference type="Gene3D" id="3.40.1080.20">
    <property type="entry name" value="Acetyl-CoA hydrolase/transferase C-terminal domain"/>
    <property type="match status" value="1"/>
</dbReference>
<dbReference type="PANTHER" id="PTHR21432">
    <property type="entry name" value="ACETYL-COA HYDROLASE-RELATED"/>
    <property type="match status" value="1"/>
</dbReference>
<dbReference type="AlphaFoldDB" id="G7WLB9"/>
<dbReference type="InterPro" id="IPR003702">
    <property type="entry name" value="ActCoA_hydro_N"/>
</dbReference>
<dbReference type="PROSITE" id="PS51186">
    <property type="entry name" value="GNAT"/>
    <property type="match status" value="1"/>
</dbReference>
<dbReference type="InterPro" id="IPR038460">
    <property type="entry name" value="AcetylCoA_hyd_C_sf"/>
</dbReference>
<evidence type="ECO:0000256" key="1">
    <source>
        <dbReference type="ARBA" id="ARBA00009632"/>
    </source>
</evidence>
<dbReference type="GO" id="GO:0016787">
    <property type="term" value="F:hydrolase activity"/>
    <property type="evidence" value="ECO:0007669"/>
    <property type="project" value="UniProtKB-KW"/>
</dbReference>
<evidence type="ECO:0000313" key="4">
    <source>
        <dbReference type="EMBL" id="AET64222.1"/>
    </source>
</evidence>
<dbReference type="SUPFAM" id="SSF100950">
    <property type="entry name" value="NagB/RpiA/CoA transferase-like"/>
    <property type="match status" value="2"/>
</dbReference>
<dbReference type="Gene3D" id="3.40.1080.10">
    <property type="entry name" value="Glutaconate Coenzyme A-transferase"/>
    <property type="match status" value="1"/>
</dbReference>
<dbReference type="GO" id="GO:0006083">
    <property type="term" value="P:acetate metabolic process"/>
    <property type="evidence" value="ECO:0007669"/>
    <property type="project" value="InterPro"/>
</dbReference>
<dbReference type="PANTHER" id="PTHR21432:SF20">
    <property type="entry name" value="ACETYL-COA HYDROLASE"/>
    <property type="match status" value="1"/>
</dbReference>
<feature type="domain" description="N-acetyltransferase" evidence="3">
    <location>
        <begin position="468"/>
        <end position="622"/>
    </location>
</feature>
<dbReference type="Gene3D" id="3.30.750.70">
    <property type="entry name" value="4-hydroxybutyrate coenzyme like domains"/>
    <property type="match status" value="1"/>
</dbReference>
<dbReference type="Gene3D" id="3.40.630.30">
    <property type="match status" value="1"/>
</dbReference>
<comment type="similarity">
    <text evidence="1">Belongs to the acetyl-CoA hydrolase/transferase family.</text>
</comment>
<dbReference type="InterPro" id="IPR037171">
    <property type="entry name" value="NagB/RpiA_transferase-like"/>
</dbReference>
<dbReference type="STRING" id="1110509.Mhar_0850"/>
<dbReference type="InterPro" id="IPR000182">
    <property type="entry name" value="GNAT_dom"/>
</dbReference>
<dbReference type="InterPro" id="IPR046433">
    <property type="entry name" value="ActCoA_hydro"/>
</dbReference>
<dbReference type="GO" id="GO:0016747">
    <property type="term" value="F:acyltransferase activity, transferring groups other than amino-acyl groups"/>
    <property type="evidence" value="ECO:0007669"/>
    <property type="project" value="InterPro"/>
</dbReference>
<dbReference type="KEGG" id="mhi:Mhar_0850"/>
<dbReference type="Pfam" id="PF02550">
    <property type="entry name" value="AcetylCoA_hydro"/>
    <property type="match status" value="1"/>
</dbReference>
<reference evidence="4 5" key="1">
    <citation type="journal article" date="2012" name="PLoS ONE">
        <title>The genome characteristics and predicted function of methyl-group oxidation pathway in the obligate aceticlastic methanogens, Methanosaeta spp.</title>
        <authorList>
            <person name="Zhu J."/>
            <person name="Zheng H."/>
            <person name="Ai G."/>
            <person name="Zhang G."/>
            <person name="Liu D."/>
            <person name="Liu X."/>
            <person name="Dong X."/>
        </authorList>
    </citation>
    <scope>NUCLEOTIDE SEQUENCE [LARGE SCALE GENOMIC DNA]</scope>
    <source>
        <strain evidence="4 5">6Ac</strain>
    </source>
</reference>
<dbReference type="InterPro" id="IPR016181">
    <property type="entry name" value="Acyl_CoA_acyltransferase"/>
</dbReference>
<dbReference type="Pfam" id="PF13336">
    <property type="entry name" value="AcetylCoA_hyd_C"/>
    <property type="match status" value="1"/>
</dbReference>
<proteinExistence type="inferred from homology"/>
<gene>
    <name evidence="4" type="ordered locus">Mhar_0850</name>
</gene>
<dbReference type="HOGENOM" id="CLU_030703_1_0_2"/>
<dbReference type="PATRIC" id="fig|1110509.7.peg.945"/>
<name>G7WLB9_METH6</name>
<evidence type="ECO:0000259" key="3">
    <source>
        <dbReference type="PROSITE" id="PS51186"/>
    </source>
</evidence>
<dbReference type="InterPro" id="IPR026888">
    <property type="entry name" value="AcetylCoA_hyd_C"/>
</dbReference>
<dbReference type="Proteomes" id="UP000005877">
    <property type="component" value="Chromosome"/>
</dbReference>
<dbReference type="SUPFAM" id="SSF55729">
    <property type="entry name" value="Acyl-CoA N-acyltransferases (Nat)"/>
    <property type="match status" value="1"/>
</dbReference>
<evidence type="ECO:0000313" key="5">
    <source>
        <dbReference type="Proteomes" id="UP000005877"/>
    </source>
</evidence>
<dbReference type="Pfam" id="PF00583">
    <property type="entry name" value="Acetyltransf_1"/>
    <property type="match status" value="1"/>
</dbReference>
<keyword evidence="4" id="KW-0378">Hydrolase</keyword>
<evidence type="ECO:0000256" key="2">
    <source>
        <dbReference type="ARBA" id="ARBA00022679"/>
    </source>
</evidence>
<keyword evidence="5" id="KW-1185">Reference proteome</keyword>
<dbReference type="GO" id="GO:0008775">
    <property type="term" value="F:acetate CoA-transferase activity"/>
    <property type="evidence" value="ECO:0007669"/>
    <property type="project" value="InterPro"/>
</dbReference>